<evidence type="ECO:0000313" key="3">
    <source>
        <dbReference type="Proteomes" id="UP000483379"/>
    </source>
</evidence>
<sequence>MKIQILSDLHREFDRTARRGPALRLDAIPDSDADVIVLAGDVDTGLTGLHWAIAEAARLARPMLYVFGNHEYYGQSIPRLLEKGRALVAGTGVHLLEKDAVVIEGVRFLGCTLWTDFALQGDSPQAVAEAAQQMSDFRRIRVSPHYRRLKPLDLMAIHRDAVAWLRERLAESPAPPTVVVTHHAPSPRSLVPGFAEDPLSPAYASDLEALMGPNLALWIHGHLHRRADYRVKDTRILCNARGYYPSDLVPEFDAAWTVTLPA</sequence>
<dbReference type="InterPro" id="IPR004843">
    <property type="entry name" value="Calcineurin-like_PHP"/>
</dbReference>
<proteinExistence type="predicted"/>
<dbReference type="Proteomes" id="UP000483379">
    <property type="component" value="Unassembled WGS sequence"/>
</dbReference>
<feature type="domain" description="Calcineurin-like phosphoesterase" evidence="1">
    <location>
        <begin position="1"/>
        <end position="225"/>
    </location>
</feature>
<dbReference type="Pfam" id="PF00149">
    <property type="entry name" value="Metallophos"/>
    <property type="match status" value="1"/>
</dbReference>
<dbReference type="Gene3D" id="3.60.21.10">
    <property type="match status" value="2"/>
</dbReference>
<dbReference type="SUPFAM" id="SSF56300">
    <property type="entry name" value="Metallo-dependent phosphatases"/>
    <property type="match status" value="1"/>
</dbReference>
<evidence type="ECO:0000313" key="2">
    <source>
        <dbReference type="EMBL" id="NEV60404.1"/>
    </source>
</evidence>
<name>A0A6M0JTF6_9GAMM</name>
<comment type="caution">
    <text evidence="2">The sequence shown here is derived from an EMBL/GenBank/DDBJ whole genome shotgun (WGS) entry which is preliminary data.</text>
</comment>
<organism evidence="2 3">
    <name type="scientific">Thiorhodococcus minor</name>
    <dbReference type="NCBI Taxonomy" id="57489"/>
    <lineage>
        <taxon>Bacteria</taxon>
        <taxon>Pseudomonadati</taxon>
        <taxon>Pseudomonadota</taxon>
        <taxon>Gammaproteobacteria</taxon>
        <taxon>Chromatiales</taxon>
        <taxon>Chromatiaceae</taxon>
        <taxon>Thiorhodococcus</taxon>
    </lineage>
</organism>
<dbReference type="EMBL" id="JAAIJQ010000001">
    <property type="protein sequence ID" value="NEV60404.1"/>
    <property type="molecule type" value="Genomic_DNA"/>
</dbReference>
<dbReference type="AlphaFoldDB" id="A0A6M0JTF6"/>
<gene>
    <name evidence="2" type="ORF">G3446_00595</name>
</gene>
<dbReference type="GO" id="GO:0016787">
    <property type="term" value="F:hydrolase activity"/>
    <property type="evidence" value="ECO:0007669"/>
    <property type="project" value="InterPro"/>
</dbReference>
<protein>
    <submittedName>
        <fullName evidence="2">Phosphoesterase</fullName>
    </submittedName>
</protein>
<keyword evidence="3" id="KW-1185">Reference proteome</keyword>
<reference evidence="2 3" key="1">
    <citation type="submission" date="2020-02" db="EMBL/GenBank/DDBJ databases">
        <title>Genome sequences of Thiorhodococcus mannitoliphagus and Thiorhodococcus minor, purple sulfur photosynthetic bacteria in the gammaproteobacterial family, Chromatiaceae.</title>
        <authorList>
            <person name="Aviles F.A."/>
            <person name="Meyer T.E."/>
            <person name="Kyndt J.A."/>
        </authorList>
    </citation>
    <scope>NUCLEOTIDE SEQUENCE [LARGE SCALE GENOMIC DNA]</scope>
    <source>
        <strain evidence="2 3">DSM 11518</strain>
    </source>
</reference>
<accession>A0A6M0JTF6</accession>
<evidence type="ECO:0000259" key="1">
    <source>
        <dbReference type="Pfam" id="PF00149"/>
    </source>
</evidence>
<dbReference type="PANTHER" id="PTHR37844:SF2">
    <property type="entry name" value="SER_THR PROTEIN PHOSPHATASE SUPERFAMILY (AFU_ORTHOLOGUE AFUA_1G14840)"/>
    <property type="match status" value="1"/>
</dbReference>
<dbReference type="PANTHER" id="PTHR37844">
    <property type="entry name" value="SER/THR PROTEIN PHOSPHATASE SUPERFAMILY (AFU_ORTHOLOGUE AFUA_1G14840)"/>
    <property type="match status" value="1"/>
</dbReference>
<dbReference type="RefSeq" id="WP_164450446.1">
    <property type="nucleotide sequence ID" value="NZ_JAAIJQ010000001.1"/>
</dbReference>
<dbReference type="InterPro" id="IPR029052">
    <property type="entry name" value="Metallo-depent_PP-like"/>
</dbReference>